<evidence type="ECO:0000256" key="7">
    <source>
        <dbReference type="ARBA" id="ARBA00023237"/>
    </source>
</evidence>
<dbReference type="InterPro" id="IPR010104">
    <property type="entry name" value="TonB_rcpt_bac"/>
</dbReference>
<accession>A0A7X9XA09</accession>
<evidence type="ECO:0000256" key="4">
    <source>
        <dbReference type="ARBA" id="ARBA00022692"/>
    </source>
</evidence>
<dbReference type="Pfam" id="PF07715">
    <property type="entry name" value="Plug"/>
    <property type="match status" value="1"/>
</dbReference>
<evidence type="ECO:0000256" key="1">
    <source>
        <dbReference type="ARBA" id="ARBA00004571"/>
    </source>
</evidence>
<evidence type="ECO:0000313" key="14">
    <source>
        <dbReference type="Proteomes" id="UP000576082"/>
    </source>
</evidence>
<gene>
    <name evidence="13" type="ORF">HHU12_14550</name>
</gene>
<feature type="chain" id="PRO_5031247201" evidence="10">
    <location>
        <begin position="23"/>
        <end position="933"/>
    </location>
</feature>
<dbReference type="GO" id="GO:0009279">
    <property type="term" value="C:cell outer membrane"/>
    <property type="evidence" value="ECO:0007669"/>
    <property type="project" value="UniProtKB-SubCell"/>
</dbReference>
<dbReference type="RefSeq" id="WP_169657478.1">
    <property type="nucleotide sequence ID" value="NZ_JABANE010000037.1"/>
</dbReference>
<dbReference type="Gene3D" id="2.40.170.20">
    <property type="entry name" value="TonB-dependent receptor, beta-barrel domain"/>
    <property type="match status" value="1"/>
</dbReference>
<evidence type="ECO:0000256" key="9">
    <source>
        <dbReference type="RuleBase" id="RU003357"/>
    </source>
</evidence>
<dbReference type="AlphaFoldDB" id="A0A7X9XA09"/>
<dbReference type="Pfam" id="PF00593">
    <property type="entry name" value="TonB_dep_Rec_b-barrel"/>
    <property type="match status" value="1"/>
</dbReference>
<evidence type="ECO:0000256" key="6">
    <source>
        <dbReference type="ARBA" id="ARBA00023136"/>
    </source>
</evidence>
<evidence type="ECO:0000256" key="5">
    <source>
        <dbReference type="ARBA" id="ARBA00023077"/>
    </source>
</evidence>
<keyword evidence="4 8" id="KW-0812">Transmembrane</keyword>
<dbReference type="InterPro" id="IPR039426">
    <property type="entry name" value="TonB-dep_rcpt-like"/>
</dbReference>
<proteinExistence type="inferred from homology"/>
<keyword evidence="13" id="KW-0675">Receptor</keyword>
<comment type="similarity">
    <text evidence="8 9">Belongs to the TonB-dependent receptor family.</text>
</comment>
<dbReference type="Gene3D" id="2.170.130.10">
    <property type="entry name" value="TonB-dependent receptor, plug domain"/>
    <property type="match status" value="1"/>
</dbReference>
<dbReference type="Gene3D" id="2.60.40.1120">
    <property type="entry name" value="Carboxypeptidase-like, regulatory domain"/>
    <property type="match status" value="1"/>
</dbReference>
<keyword evidence="6 8" id="KW-0472">Membrane</keyword>
<organism evidence="13 14">
    <name type="scientific">Flammeovirga aprica JL-4</name>
    <dbReference type="NCBI Taxonomy" id="694437"/>
    <lineage>
        <taxon>Bacteria</taxon>
        <taxon>Pseudomonadati</taxon>
        <taxon>Bacteroidota</taxon>
        <taxon>Cytophagia</taxon>
        <taxon>Cytophagales</taxon>
        <taxon>Flammeovirgaceae</taxon>
        <taxon>Flammeovirga</taxon>
    </lineage>
</organism>
<dbReference type="InterPro" id="IPR036942">
    <property type="entry name" value="Beta-barrel_TonB_sf"/>
</dbReference>
<keyword evidence="3 8" id="KW-1134">Transmembrane beta strand</keyword>
<dbReference type="PANTHER" id="PTHR40980">
    <property type="entry name" value="PLUG DOMAIN-CONTAINING PROTEIN"/>
    <property type="match status" value="1"/>
</dbReference>
<evidence type="ECO:0000256" key="2">
    <source>
        <dbReference type="ARBA" id="ARBA00022448"/>
    </source>
</evidence>
<dbReference type="InterPro" id="IPR037066">
    <property type="entry name" value="Plug_dom_sf"/>
</dbReference>
<feature type="domain" description="TonB-dependent receptor-like beta-barrel" evidence="11">
    <location>
        <begin position="454"/>
        <end position="898"/>
    </location>
</feature>
<dbReference type="EMBL" id="JABANE010000037">
    <property type="protein sequence ID" value="NME69193.1"/>
    <property type="molecule type" value="Genomic_DNA"/>
</dbReference>
<reference evidence="13 14" key="1">
    <citation type="submission" date="2020-04" db="EMBL/GenBank/DDBJ databases">
        <title>Flammeovirga sp. SR4, a novel species isolated from seawater.</title>
        <authorList>
            <person name="Wang X."/>
        </authorList>
    </citation>
    <scope>NUCLEOTIDE SEQUENCE [LARGE SCALE GENOMIC DNA]</scope>
    <source>
        <strain evidence="13 14">ATCC 23126</strain>
    </source>
</reference>
<sequence>MKHFYKLLVMTILVTLSTYVNAQNSSITGVIVDENDLPLIGATVRVSNHQYLGSLTDASGKFILVNVPEGTQELEISYLGFETLKQSVELKAGEEANLKVIKMKGSIILGDEVVIMGSNLQGQAKALGQQKNANNIMNVISADQVGKFPDSNVGDALKRVPGITMQYDQGEARFGLIRGTSPDLSSITINGERVPSAEGETRAVQLDLIPADMVQSIEVSKTLTPDMDADAIGGSANLVLRSAPNDLRVSGTLGTGYNFLSEKAMLNGAVVIGNRFFNDKLGVIVSGSYFDHNLGSHNIEAEWDNESNPEMTDFQIRTYDVHRIRRSLSTTLDYALGTNSKIYVSGIYNHRDDRENRYRFRYKDIEANGDDTYTAEIRRQTKGGLDDNNNKNTRLEDQRTYNVTLGGEHLIANRFKLDWSGTLAKASEERPHERYINWRLKDVVLTQDLSNPEKPNVNDNGAGVDYGSFDLKEITEEYQYTEELDQNAKINLEIPLNNTRNKSIIKIGARYRGKEKMRSNNYSEFEPSVANEENFNFMINQPLKDQTRDPFLAGNQYKGGKFTDPSALGKYDLNNPTLFEKSDLPEEYLGGNYNAKEQITAGYAMLKQSLGTKWFFIAGARVENTQVEYTGYQVEFNEEGDFDPAASKTIEGTNSYTNVLPSVQARYNINENTIIRAAWTNTLARPRYFDLVPYREISREDNELSEGNPGLKPTTSMNLDLMGEHYFKSVGIISGGLFHKTLNDFIYNYQARNYTDPVSGNVYDRYSQPRNGAKATLTGFEVAFQRQLDFLPGALKGLGIYTNYTYTSSEIKDLGIEEREDEKLSLPGTAPHTVNGSLSFDSKKLSFRVSLNYTAAYIDELGDEAFKDRYYDQQLFLDANASYAFTDQLRLYVEANNLLNTPLRYYQGSEQYTMQSEYYNARVQLGLKFDLSK</sequence>
<keyword evidence="14" id="KW-1185">Reference proteome</keyword>
<feature type="domain" description="TonB-dependent receptor plug" evidence="12">
    <location>
        <begin position="131"/>
        <end position="234"/>
    </location>
</feature>
<dbReference type="SUPFAM" id="SSF56935">
    <property type="entry name" value="Porins"/>
    <property type="match status" value="1"/>
</dbReference>
<evidence type="ECO:0000313" key="13">
    <source>
        <dbReference type="EMBL" id="NME69193.1"/>
    </source>
</evidence>
<dbReference type="Pfam" id="PF13715">
    <property type="entry name" value="CarbopepD_reg_2"/>
    <property type="match status" value="1"/>
</dbReference>
<evidence type="ECO:0000256" key="3">
    <source>
        <dbReference type="ARBA" id="ARBA00022452"/>
    </source>
</evidence>
<protein>
    <submittedName>
        <fullName evidence="13">TonB-dependent receptor</fullName>
    </submittedName>
</protein>
<keyword evidence="5 9" id="KW-0798">TonB box</keyword>
<keyword evidence="7 8" id="KW-0998">Cell outer membrane</keyword>
<evidence type="ECO:0000259" key="11">
    <source>
        <dbReference type="Pfam" id="PF00593"/>
    </source>
</evidence>
<dbReference type="NCBIfam" id="TIGR01782">
    <property type="entry name" value="TonB-Xanth-Caul"/>
    <property type="match status" value="1"/>
</dbReference>
<keyword evidence="2 8" id="KW-0813">Transport</keyword>
<evidence type="ECO:0000256" key="8">
    <source>
        <dbReference type="PROSITE-ProRule" id="PRU01360"/>
    </source>
</evidence>
<dbReference type="PANTHER" id="PTHR40980:SF4">
    <property type="entry name" value="TONB-DEPENDENT RECEPTOR-LIKE BETA-BARREL DOMAIN-CONTAINING PROTEIN"/>
    <property type="match status" value="1"/>
</dbReference>
<evidence type="ECO:0000256" key="10">
    <source>
        <dbReference type="SAM" id="SignalP"/>
    </source>
</evidence>
<comment type="subcellular location">
    <subcellularLocation>
        <location evidence="1 8">Cell outer membrane</location>
        <topology evidence="1 8">Multi-pass membrane protein</topology>
    </subcellularLocation>
</comment>
<dbReference type="SUPFAM" id="SSF49464">
    <property type="entry name" value="Carboxypeptidase regulatory domain-like"/>
    <property type="match status" value="1"/>
</dbReference>
<dbReference type="PROSITE" id="PS52016">
    <property type="entry name" value="TONB_DEPENDENT_REC_3"/>
    <property type="match status" value="1"/>
</dbReference>
<evidence type="ECO:0000259" key="12">
    <source>
        <dbReference type="Pfam" id="PF07715"/>
    </source>
</evidence>
<dbReference type="InterPro" id="IPR008969">
    <property type="entry name" value="CarboxyPept-like_regulatory"/>
</dbReference>
<name>A0A7X9XA09_9BACT</name>
<comment type="caution">
    <text evidence="13">The sequence shown here is derived from an EMBL/GenBank/DDBJ whole genome shotgun (WGS) entry which is preliminary data.</text>
</comment>
<dbReference type="InterPro" id="IPR012910">
    <property type="entry name" value="Plug_dom"/>
</dbReference>
<keyword evidence="10" id="KW-0732">Signal</keyword>
<dbReference type="Proteomes" id="UP000576082">
    <property type="component" value="Unassembled WGS sequence"/>
</dbReference>
<feature type="signal peptide" evidence="10">
    <location>
        <begin position="1"/>
        <end position="22"/>
    </location>
</feature>
<dbReference type="CDD" id="cd01347">
    <property type="entry name" value="ligand_gated_channel"/>
    <property type="match status" value="1"/>
</dbReference>
<dbReference type="InterPro" id="IPR000531">
    <property type="entry name" value="Beta-barrel_TonB"/>
</dbReference>